<evidence type="ECO:0000256" key="5">
    <source>
        <dbReference type="SAM" id="Phobius"/>
    </source>
</evidence>
<dbReference type="PRINTS" id="PR00633">
    <property type="entry name" value="RCCNDNSATION"/>
</dbReference>
<sequence>MGHEQEWAAWGRYIYDRTTPTLVVGIPNTVNIISISTGAQFSISLGDNGVIYTWGNNTHGALGNGTTTGPLSAISVNPPAGLRWTSITAGGFTSFATASDGQRYVWGANNNNNKNGTDATGADASIKGVYGDGTTTSIYTPIVNNIQMPAGVSIIQLSSNGWHTLAIGSDHKTYAWGSDTYGENGDGGTIDPSQPIYSYVTTPVEVLVPAGVTFISVTASYYNSFAIGSDGNTYSWGRGNNGQLGDGASVNRNTPVRVGGVIEITKVTIGGQVTSGSINAVSGIWSGITLPHAPGDVDVVVEWTLTGIPQPSETLKYRYLDTFTVSFNLGEAPGSPPVTQSVLEGSKAAWPTTPVWNDKLFTGWYADGKPYTFNEPVTQSITLTARWEEIKFTLDPPSGTYAGGTTVAITPDPKQSSIQFSQISTGWNHTLGLGSNGRIYAWGKNDSGQLGDGSTNNHVVPMVVNTPAGVKYRQVVAGPNTSFALGSDNHWYAWGANTSGQLGNGTTTNQLTPVAISMPTGVGAYTQISPGENHTLALGDDGTAYAWGANTNGQLGNNTTISSLSPVKVQIPAGAFQFTSVSAGSSHSIATGDNGLAYAWGSNQYGQIGSVFITVGDRSQVPVEVQLPVGLSKSKQATASANWSIGIGDNGRIITWGYNGQNQLGNGNTVNQSLPAEAQLPASLTFTSVKPKANSTIAIANTGQIYAWGANTAGQLGNGNQNNQPSPVAVNPKPGTTFAQLHTGYNHTIGVDTSGNIWAWGDNASGQLGDNQGGSPGNLSLTPVSLIPVRLNITGITIDGLAPQTSPTYDAANGVWKITTRPHSAGTVPVSIAWSLAGVTQPNYPLIYTYEPPRTLPKAGSIPLHRLTGITLLLASVLASGLYSHQTRLTKRRSTRNKSQSNPVRAQQ</sequence>
<dbReference type="PROSITE" id="PS50012">
    <property type="entry name" value="RCC1_3"/>
    <property type="match status" value="8"/>
</dbReference>
<proteinExistence type="predicted"/>
<evidence type="ECO:0000256" key="3">
    <source>
        <dbReference type="ARBA" id="ARBA00022737"/>
    </source>
</evidence>
<evidence type="ECO:0000256" key="1">
    <source>
        <dbReference type="ARBA" id="ARBA00004196"/>
    </source>
</evidence>
<evidence type="ECO:0000313" key="7">
    <source>
        <dbReference type="EMBL" id="BDR54408.1"/>
    </source>
</evidence>
<organism evidence="7 8">
    <name type="scientific">Bombiscardovia apis</name>
    <dbReference type="NCBI Taxonomy" id="2932182"/>
    <lineage>
        <taxon>Bacteria</taxon>
        <taxon>Bacillati</taxon>
        <taxon>Actinomycetota</taxon>
        <taxon>Actinomycetes</taxon>
        <taxon>Bifidobacteriales</taxon>
        <taxon>Bifidobacteriaceae</taxon>
        <taxon>Bombiscardovia</taxon>
    </lineage>
</organism>
<feature type="compositionally biased region" description="Polar residues" evidence="4">
    <location>
        <begin position="897"/>
        <end position="908"/>
    </location>
</feature>
<dbReference type="PROSITE" id="PS00626">
    <property type="entry name" value="RCC1_2"/>
    <property type="match status" value="1"/>
</dbReference>
<dbReference type="Pfam" id="PF25390">
    <property type="entry name" value="WD40_RLD"/>
    <property type="match status" value="1"/>
</dbReference>
<keyword evidence="5" id="KW-0472">Membrane</keyword>
<protein>
    <recommendedName>
        <fullName evidence="6">RCC1-like domain-containing protein</fullName>
    </recommendedName>
</protein>
<dbReference type="PANTHER" id="PTHR45982:SF1">
    <property type="entry name" value="REGULATOR OF CHROMOSOME CONDENSATION"/>
    <property type="match status" value="1"/>
</dbReference>
<dbReference type="Pfam" id="PF09479">
    <property type="entry name" value="Flg_new"/>
    <property type="match status" value="1"/>
</dbReference>
<evidence type="ECO:0000259" key="6">
    <source>
        <dbReference type="Pfam" id="PF25390"/>
    </source>
</evidence>
<evidence type="ECO:0000256" key="4">
    <source>
        <dbReference type="SAM" id="MobiDB-lite"/>
    </source>
</evidence>
<dbReference type="InterPro" id="IPR042229">
    <property type="entry name" value="Listeria/Bacterioides_rpt_sf"/>
</dbReference>
<comment type="subcellular location">
    <subcellularLocation>
        <location evidence="1">Cell envelope</location>
    </subcellularLocation>
</comment>
<dbReference type="SUPFAM" id="SSF50985">
    <property type="entry name" value="RCC1/BLIP-II"/>
    <property type="match status" value="3"/>
</dbReference>
<dbReference type="EMBL" id="AP026800">
    <property type="protein sequence ID" value="BDR54408.1"/>
    <property type="molecule type" value="Genomic_DNA"/>
</dbReference>
<evidence type="ECO:0000313" key="8">
    <source>
        <dbReference type="Proteomes" id="UP001321748"/>
    </source>
</evidence>
<gene>
    <name evidence="7" type="ORF">KIMH_05190</name>
</gene>
<keyword evidence="5" id="KW-0812">Transmembrane</keyword>
<keyword evidence="3" id="KW-0677">Repeat</keyword>
<dbReference type="InterPro" id="IPR058923">
    <property type="entry name" value="RCC1-like_dom"/>
</dbReference>
<dbReference type="Pfam" id="PF00415">
    <property type="entry name" value="RCC1"/>
    <property type="match status" value="3"/>
</dbReference>
<accession>A0ABM8BBX3</accession>
<dbReference type="Gene3D" id="2.130.10.30">
    <property type="entry name" value="Regulator of chromosome condensation 1/beta-lactamase-inhibitor protein II"/>
    <property type="match status" value="4"/>
</dbReference>
<keyword evidence="8" id="KW-1185">Reference proteome</keyword>
<dbReference type="Gene3D" id="2.60.40.4270">
    <property type="entry name" value="Listeria-Bacteroides repeat domain"/>
    <property type="match status" value="1"/>
</dbReference>
<dbReference type="InterPro" id="IPR051553">
    <property type="entry name" value="Ran_GTPase-activating"/>
</dbReference>
<feature type="transmembrane region" description="Helical" evidence="5">
    <location>
        <begin position="864"/>
        <end position="883"/>
    </location>
</feature>
<dbReference type="PANTHER" id="PTHR45982">
    <property type="entry name" value="REGULATOR OF CHROMOSOME CONDENSATION"/>
    <property type="match status" value="1"/>
</dbReference>
<keyword evidence="2" id="KW-0344">Guanine-nucleotide releasing factor</keyword>
<dbReference type="InterPro" id="IPR013378">
    <property type="entry name" value="InlB-like_B-rpt"/>
</dbReference>
<feature type="domain" description="RCC1-like" evidence="6">
    <location>
        <begin position="526"/>
        <end position="773"/>
    </location>
</feature>
<dbReference type="Proteomes" id="UP001321748">
    <property type="component" value="Chromosome"/>
</dbReference>
<feature type="region of interest" description="Disordered" evidence="4">
    <location>
        <begin position="888"/>
        <end position="908"/>
    </location>
</feature>
<keyword evidence="5" id="KW-1133">Transmembrane helix</keyword>
<reference evidence="7 8" key="1">
    <citation type="journal article" date="2023" name="Microbiol. Spectr.">
        <title>Symbiosis of Carpenter Bees with Uncharacterized Lactic Acid Bacteria Showing NAD Auxotrophy.</title>
        <authorList>
            <person name="Kawasaki S."/>
            <person name="Ozawa K."/>
            <person name="Mori T."/>
            <person name="Yamamoto A."/>
            <person name="Ito M."/>
            <person name="Ohkuma M."/>
            <person name="Sakamoto M."/>
            <person name="Matsutani M."/>
        </authorList>
    </citation>
    <scope>NUCLEOTIDE SEQUENCE [LARGE SCALE GENOMIC DNA]</scope>
    <source>
        <strain evidence="7 8">KimH</strain>
    </source>
</reference>
<dbReference type="InterPro" id="IPR000408">
    <property type="entry name" value="Reg_chr_condens"/>
</dbReference>
<name>A0ABM8BBX3_9BIFI</name>
<dbReference type="InterPro" id="IPR009091">
    <property type="entry name" value="RCC1/BLIP-II"/>
</dbReference>
<evidence type="ECO:0000256" key="2">
    <source>
        <dbReference type="ARBA" id="ARBA00022658"/>
    </source>
</evidence>